<accession>A0A9X1XFJ8</accession>
<evidence type="ECO:0000313" key="3">
    <source>
        <dbReference type="Proteomes" id="UP001139559"/>
    </source>
</evidence>
<comment type="caution">
    <text evidence="2">The sequence shown here is derived from an EMBL/GenBank/DDBJ whole genome shotgun (WGS) entry which is preliminary data.</text>
</comment>
<reference evidence="2" key="1">
    <citation type="submission" date="2021-11" db="EMBL/GenBank/DDBJ databases">
        <title>Vibrio ZSDE26 sp. nov. and Vibrio ZSDZ34 sp. nov., isolated from coastal seawater in Qingdao.</title>
        <authorList>
            <person name="Zhang P."/>
        </authorList>
    </citation>
    <scope>NUCLEOTIDE SEQUENCE</scope>
    <source>
        <strain evidence="2">ZSDE26</strain>
    </source>
</reference>
<feature type="region of interest" description="Disordered" evidence="1">
    <location>
        <begin position="1"/>
        <end position="43"/>
    </location>
</feature>
<name>A0A9X1XFJ8_9VIBR</name>
<sequence length="109" mass="11746">MVSINGLPPSIVPGSNKTTKTSKASKKSEVKKGQSSTAVGQTAVGQTTQVADAVSNSIRHVSESEIHRAQVQYDLPEGQSRKAMQEYLSVMTQSKREELAKLLGVDIYI</sequence>
<evidence type="ECO:0000313" key="2">
    <source>
        <dbReference type="EMBL" id="MCK6262034.1"/>
    </source>
</evidence>
<dbReference type="AlphaFoldDB" id="A0A9X1XFJ8"/>
<organism evidence="2 3">
    <name type="scientific">Vibrio amylolyticus</name>
    <dbReference type="NCBI Taxonomy" id="2847292"/>
    <lineage>
        <taxon>Bacteria</taxon>
        <taxon>Pseudomonadati</taxon>
        <taxon>Pseudomonadota</taxon>
        <taxon>Gammaproteobacteria</taxon>
        <taxon>Vibrionales</taxon>
        <taxon>Vibrionaceae</taxon>
        <taxon>Vibrio</taxon>
    </lineage>
</organism>
<evidence type="ECO:0000256" key="1">
    <source>
        <dbReference type="SAM" id="MobiDB-lite"/>
    </source>
</evidence>
<keyword evidence="3" id="KW-1185">Reference proteome</keyword>
<feature type="compositionally biased region" description="Polar residues" evidence="1">
    <location>
        <begin position="33"/>
        <end position="43"/>
    </location>
</feature>
<dbReference type="Proteomes" id="UP001139559">
    <property type="component" value="Unassembled WGS sequence"/>
</dbReference>
<dbReference type="RefSeq" id="WP_248007145.1">
    <property type="nucleotide sequence ID" value="NZ_JAJHVV010000001.1"/>
</dbReference>
<proteinExistence type="predicted"/>
<dbReference type="EMBL" id="JAJHVV010000001">
    <property type="protein sequence ID" value="MCK6262034.1"/>
    <property type="molecule type" value="Genomic_DNA"/>
</dbReference>
<gene>
    <name evidence="2" type="ORF">KP803_01955</name>
</gene>
<protein>
    <submittedName>
        <fullName evidence="2">Chromosome partitioning protein ParA</fullName>
    </submittedName>
</protein>